<feature type="region of interest" description="Disordered" evidence="1">
    <location>
        <begin position="349"/>
        <end position="373"/>
    </location>
</feature>
<sequence>MDDPIAKFFTGNTAAALLRACKSTGINDESTLGALASDKELLTEVATKATQDGFWPELQCGPLVGNDTKKKVNLLKAKSKLEDISTQAKEGTTISPKLLMEIAYERLGSDLSERLILESSHLKIMGKDAAGFCELKLPSGVVGTGLETPDWRETTDGSMVAVKKMTNTRSPTTVAELLRVICKWLIALSIITEKRSILVAGIDYMSRLCWLSNGKNDSEVIDFDLSLRRGLSATAKRLARERNIDYHEAIMVALREVQDQQALTKVITATSVGEQRSFGPNAKRARELGGKGNVCRFYYEDCIAVRTGSCYYKPSQHLNKPSGNGKGKANKGAFGKGKAKGWYGFVGQTSQSDMMGGSAGIGKGSKGDKFEKK</sequence>
<keyword evidence="3" id="KW-1185">Reference proteome</keyword>
<accession>C5LL72</accession>
<evidence type="ECO:0000313" key="3">
    <source>
        <dbReference type="Proteomes" id="UP000007800"/>
    </source>
</evidence>
<dbReference type="Proteomes" id="UP000007800">
    <property type="component" value="Unassembled WGS sequence"/>
</dbReference>
<evidence type="ECO:0000256" key="1">
    <source>
        <dbReference type="SAM" id="MobiDB-lite"/>
    </source>
</evidence>
<dbReference type="GeneID" id="9047643"/>
<reference evidence="2 3" key="1">
    <citation type="submission" date="2008-07" db="EMBL/GenBank/DDBJ databases">
        <authorList>
            <person name="El-Sayed N."/>
            <person name="Caler E."/>
            <person name="Inman J."/>
            <person name="Amedeo P."/>
            <person name="Hass B."/>
            <person name="Wortman J."/>
        </authorList>
    </citation>
    <scope>NUCLEOTIDE SEQUENCE [LARGE SCALE GENOMIC DNA]</scope>
    <source>
        <strain evidence="3">ATCC 50983 / TXsc</strain>
    </source>
</reference>
<protein>
    <submittedName>
        <fullName evidence="2">Uncharacterized protein</fullName>
    </submittedName>
</protein>
<proteinExistence type="predicted"/>
<name>C5LL72_PERM5</name>
<dbReference type="AlphaFoldDB" id="C5LL72"/>
<dbReference type="InParanoid" id="C5LL72"/>
<evidence type="ECO:0000313" key="2">
    <source>
        <dbReference type="EMBL" id="EER02521.1"/>
    </source>
</evidence>
<dbReference type="RefSeq" id="XP_002769803.1">
    <property type="nucleotide sequence ID" value="XM_002769757.1"/>
</dbReference>
<gene>
    <name evidence="2" type="ORF">Pmar_PMAR021308</name>
</gene>
<organism evidence="3">
    <name type="scientific">Perkinsus marinus (strain ATCC 50983 / TXsc)</name>
    <dbReference type="NCBI Taxonomy" id="423536"/>
    <lineage>
        <taxon>Eukaryota</taxon>
        <taxon>Sar</taxon>
        <taxon>Alveolata</taxon>
        <taxon>Perkinsozoa</taxon>
        <taxon>Perkinsea</taxon>
        <taxon>Perkinsida</taxon>
        <taxon>Perkinsidae</taxon>
        <taxon>Perkinsus</taxon>
    </lineage>
</organism>
<dbReference type="EMBL" id="GG683093">
    <property type="protein sequence ID" value="EER02521.1"/>
    <property type="molecule type" value="Genomic_DNA"/>
</dbReference>